<dbReference type="Pfam" id="PF01882">
    <property type="entry name" value="DUF58"/>
    <property type="match status" value="1"/>
</dbReference>
<proteinExistence type="predicted"/>
<sequence length="437" mass="47396">MTERVPLLLVAGALVVPWTPAPWLGAAVVVGALLVLVLADLAVAAPLTTVALARDGDRVMWLDETATVRLTLTNGSPRRLRARVRDAWVPSAGAGPYSHRLDLEPGASGTVETTLRPTRRGDRPCVRVSLRSYGPLGLAYRQSRQRTDDRRTPPWTIRVLPRFTSRRYLPEKLARLRVLDGAVVTRGRGQGTEFDALREYVVGDDVRSIDWRASARRSDVVVRSWRPERDRRVLCVLDTGRTSAVRVGDEPRLDAAIDAALLLSSLAARAGDRVDLLAVDTAVRASVAGVGQQALMWRLVSALAPLEPALVETDFGLVAGEVLRRERKRSLVVLFTALEPAALGEGLLPVLARLAARHKVVVAAVHDQQLARLTDTAGSGSVDDLYTAAAAHRALAERDRVRAALTRHGVEVVDAPVELFASRVADAYLAMKATGRL</sequence>
<reference evidence="2 3" key="1">
    <citation type="submission" date="2020-03" db="EMBL/GenBank/DDBJ databases">
        <title>WGS of the type strain of Planosporangium spp.</title>
        <authorList>
            <person name="Thawai C."/>
        </authorList>
    </citation>
    <scope>NUCLEOTIDE SEQUENCE [LARGE SCALE GENOMIC DNA]</scope>
    <source>
        <strain evidence="2 3">TBRC 5610</strain>
    </source>
</reference>
<evidence type="ECO:0000313" key="2">
    <source>
        <dbReference type="EMBL" id="NJC71542.1"/>
    </source>
</evidence>
<feature type="domain" description="DUF58" evidence="1">
    <location>
        <begin position="197"/>
        <end position="405"/>
    </location>
</feature>
<name>A0ABX0Y056_9ACTN</name>
<protein>
    <submittedName>
        <fullName evidence="2">DUF58 domain-containing protein</fullName>
    </submittedName>
</protein>
<dbReference type="Proteomes" id="UP000722989">
    <property type="component" value="Unassembled WGS sequence"/>
</dbReference>
<organism evidence="2 3">
    <name type="scientific">Planosporangium thailandense</name>
    <dbReference type="NCBI Taxonomy" id="765197"/>
    <lineage>
        <taxon>Bacteria</taxon>
        <taxon>Bacillati</taxon>
        <taxon>Actinomycetota</taxon>
        <taxon>Actinomycetes</taxon>
        <taxon>Micromonosporales</taxon>
        <taxon>Micromonosporaceae</taxon>
        <taxon>Planosporangium</taxon>
    </lineage>
</organism>
<evidence type="ECO:0000259" key="1">
    <source>
        <dbReference type="Pfam" id="PF01882"/>
    </source>
</evidence>
<accession>A0ABX0Y056</accession>
<keyword evidence="3" id="KW-1185">Reference proteome</keyword>
<dbReference type="PANTHER" id="PTHR33608">
    <property type="entry name" value="BLL2464 PROTEIN"/>
    <property type="match status" value="1"/>
</dbReference>
<evidence type="ECO:0000313" key="3">
    <source>
        <dbReference type="Proteomes" id="UP000722989"/>
    </source>
</evidence>
<dbReference type="InterPro" id="IPR002881">
    <property type="entry name" value="DUF58"/>
</dbReference>
<gene>
    <name evidence="2" type="ORF">HC031_17715</name>
</gene>
<comment type="caution">
    <text evidence="2">The sequence shown here is derived from an EMBL/GenBank/DDBJ whole genome shotgun (WGS) entry which is preliminary data.</text>
</comment>
<dbReference type="PANTHER" id="PTHR33608:SF3">
    <property type="entry name" value="SLR2013 PROTEIN"/>
    <property type="match status" value="1"/>
</dbReference>
<dbReference type="EMBL" id="JAATVY010000012">
    <property type="protein sequence ID" value="NJC71542.1"/>
    <property type="molecule type" value="Genomic_DNA"/>
</dbReference>